<dbReference type="InterPro" id="IPR015500">
    <property type="entry name" value="Peptidase_S8_subtilisin-rel"/>
</dbReference>
<dbReference type="SMART" id="SM00181">
    <property type="entry name" value="EGF"/>
    <property type="match status" value="9"/>
</dbReference>
<accession>A0A9Q0EHL9</accession>
<feature type="chain" id="PRO_5040394995" description="EGF-like domain-containing protein" evidence="12">
    <location>
        <begin position="22"/>
        <end position="1315"/>
    </location>
</feature>
<dbReference type="InterPro" id="IPR038466">
    <property type="entry name" value="S8_pro-domain_sf"/>
</dbReference>
<keyword evidence="9" id="KW-0325">Glycoprotein</keyword>
<feature type="active site" description="Charge relay system" evidence="10 11">
    <location>
        <position position="219"/>
    </location>
</feature>
<feature type="active site" description="Charge relay system" evidence="10 11">
    <location>
        <position position="179"/>
    </location>
</feature>
<keyword evidence="6 11" id="KW-0720">Serine protease</keyword>
<comment type="similarity">
    <text evidence="1">Belongs to the peptidase S8 family. Furin subfamily.</text>
</comment>
<keyword evidence="8" id="KW-1015">Disulfide bond</keyword>
<dbReference type="Pfam" id="PF00082">
    <property type="entry name" value="Peptidase_S8"/>
    <property type="match status" value="1"/>
</dbReference>
<dbReference type="PROSITE" id="PS00136">
    <property type="entry name" value="SUBTILASE_ASP"/>
    <property type="match status" value="1"/>
</dbReference>
<dbReference type="SMART" id="SM01411">
    <property type="entry name" value="Ephrin_rec_like"/>
    <property type="match status" value="7"/>
</dbReference>
<dbReference type="InterPro" id="IPR002884">
    <property type="entry name" value="P_dom"/>
</dbReference>
<evidence type="ECO:0000256" key="9">
    <source>
        <dbReference type="ARBA" id="ARBA00023180"/>
    </source>
</evidence>
<dbReference type="Pfam" id="PF16470">
    <property type="entry name" value="S8_pro-domain"/>
    <property type="match status" value="1"/>
</dbReference>
<evidence type="ECO:0000256" key="8">
    <source>
        <dbReference type="ARBA" id="ARBA00023157"/>
    </source>
</evidence>
<feature type="active site" description="Charge relay system" evidence="10 11">
    <location>
        <position position="392"/>
    </location>
</feature>
<feature type="domain" description="EGF-like" evidence="13">
    <location>
        <begin position="596"/>
        <end position="629"/>
    </location>
</feature>
<feature type="domain" description="EGF-like" evidence="13">
    <location>
        <begin position="548"/>
        <end position="595"/>
    </location>
</feature>
<dbReference type="SUPFAM" id="SSF49785">
    <property type="entry name" value="Galactose-binding domain-like"/>
    <property type="match status" value="1"/>
</dbReference>
<dbReference type="PROSITE" id="PS51892">
    <property type="entry name" value="SUBTILASE"/>
    <property type="match status" value="1"/>
</dbReference>
<dbReference type="InterPro" id="IPR023827">
    <property type="entry name" value="Peptidase_S8_Asp-AS"/>
</dbReference>
<dbReference type="GO" id="GO:0000139">
    <property type="term" value="C:Golgi membrane"/>
    <property type="evidence" value="ECO:0007669"/>
    <property type="project" value="TreeGrafter"/>
</dbReference>
<dbReference type="PROSITE" id="PS00137">
    <property type="entry name" value="SUBTILASE_HIS"/>
    <property type="match status" value="1"/>
</dbReference>
<evidence type="ECO:0000256" key="6">
    <source>
        <dbReference type="ARBA" id="ARBA00022825"/>
    </source>
</evidence>
<dbReference type="InterPro" id="IPR022398">
    <property type="entry name" value="Peptidase_S8_His-AS"/>
</dbReference>
<evidence type="ECO:0000313" key="15">
    <source>
        <dbReference type="Proteomes" id="UP001148018"/>
    </source>
</evidence>
<dbReference type="CDD" id="cd04059">
    <property type="entry name" value="Peptidases_S8_Protein_convertases_Kexins_Furin-like"/>
    <property type="match status" value="1"/>
</dbReference>
<evidence type="ECO:0000256" key="7">
    <source>
        <dbReference type="ARBA" id="ARBA00023145"/>
    </source>
</evidence>
<evidence type="ECO:0000259" key="13">
    <source>
        <dbReference type="SMART" id="SM00181"/>
    </source>
</evidence>
<dbReference type="InterPro" id="IPR000742">
    <property type="entry name" value="EGF"/>
</dbReference>
<feature type="domain" description="EGF-like" evidence="13">
    <location>
        <begin position="1099"/>
        <end position="1131"/>
    </location>
</feature>
<keyword evidence="5 11" id="KW-0378">Hydrolase</keyword>
<reference evidence="14" key="1">
    <citation type="submission" date="2022-07" db="EMBL/GenBank/DDBJ databases">
        <title>Chromosome-level genome of Muraenolepis orangiensis.</title>
        <authorList>
            <person name="Kim J."/>
        </authorList>
    </citation>
    <scope>NUCLEOTIDE SEQUENCE</scope>
    <source>
        <strain evidence="14">KU_S4_2022</strain>
        <tissue evidence="14">Muscle</tissue>
    </source>
</reference>
<feature type="non-terminal residue" evidence="14">
    <location>
        <position position="1315"/>
    </location>
</feature>
<evidence type="ECO:0000256" key="4">
    <source>
        <dbReference type="ARBA" id="ARBA00022729"/>
    </source>
</evidence>
<dbReference type="PANTHER" id="PTHR42884:SF30">
    <property type="entry name" value="PROPROTEIN CONVERTASE SUBTILISIN_KEXIN TYPE 5"/>
    <property type="match status" value="1"/>
</dbReference>
<evidence type="ECO:0000256" key="10">
    <source>
        <dbReference type="PIRSR" id="PIRSR615500-1"/>
    </source>
</evidence>
<dbReference type="Pfam" id="PF14843">
    <property type="entry name" value="GF_recep_IV"/>
    <property type="match status" value="1"/>
</dbReference>
<keyword evidence="3" id="KW-0165">Cleavage on pair of basic residues</keyword>
<dbReference type="InterPro" id="IPR006212">
    <property type="entry name" value="Furin_repeat"/>
</dbReference>
<keyword evidence="2 11" id="KW-0645">Protease</keyword>
<sequence length="1315" mass="139420">MGVHGAWWLVVVAVVLHMCHGKIFTNDWAVRVDDHHAANRIAEKYGLTNMGQIGHLENYFSLRHNATAPRSTAANRALSERIAKETEVQWLEQQVVLRRAKRNSRASYIYSIDIKTKHTPATSLQPGRPPALYFNDPQWNNLWYIHCSGDSGGCPRDMHIEEAWSRGYTGRGVVVSVLDDGLQAEHPDLKANYDPLASDDVNARYRDSSLKEVGNADNHGTKCAGIVASTANNSQCTVGVAFKASIGGVRMLDGDVTDIVEAQSLGLRPEHVHVYLAVWGPEDDGATLEGPGLLASLALKTGALTGRQGKGSVFVWASGNGGRHGDHCSCDGYANSIYTVSISSTGQGGGRPDYLEECSSTLATAYGGGEGDGSMITLAGSRGCIRDHSGTSASSSMAAGVIALALEAKDVQHLIVKTSQAGHPSAADWHTNGAGFRVSHLYGFGLLDAEGLVREAEGWRGVPPHRLCEGRGPVQVNRPIGPGSVVRSVVQTGGCSASPLSHGFQSWEFMTTHCWGEEPAGEWVLEVHDAPSAAPGPDVGKLGACDPECSEDGCEGPGPQRCVACLHFFLKFKNNTRSCVPACPAGFWGDRRRCKRCFPSCGSCTGSRSNQCVACQPGYHLREDTHVCVTSCGDDGYYLNHDANACRSCSENCLKCTSASICTECKPGTSLQGNRCQVSCGLGSYLDSQDNKACRPCHRACATCAGAGVEACDRCAEGYRMEEWRCVASCSPGFYEVGAGGGPEETAGGQRTCRRCAGSCVACEGPDGQRCTSCSPGHSLGEGACLLSTVCGDGEYQQDAGPCQPCDRTCLKCSGPGGQECVSCPPSRVLDEGSCVEACLPGRYSSGGRCHLCDHTCATCVEAGAADCSSCDTDKFQMERYLHQGLCVETCPGAFYHTDANTCQPCPAHCRLCTGSGHCLACDSTYYLSDGACVKQECGEGEVEDPDYNDCMACEEGCKKCVLYDPKHCLSCTEGFYNFQDGCYKYCPAKTYSVEEDMSCAACDPSCVSCDQHQCYWCETDLFLSEGACVSLCADGAYPDEDTHVCEECHPDCPTCAGPEDSDCVACGDGRRLAGGRCAAGPLACPGTSFLSDDGDCKECHPVCETCSGKEKNQCKTCVKGRLLTAQQTCVTRCPAGAFEDVSHGACRPCSQGCVQCEDAQRCVRCQPPRKAPATGVEGAVVASPPPWLLQDGTCVRQCDRGYPVGQACHSCAEGCASCGQNSTQQCIPPGRCTDCEEYHFLHQALCVLDCPEGSYGDGDQRACRSCHAACLSCDGPAADDCDACSDPDTALQDGACLPGCPAHSYRDPLAGECR</sequence>
<evidence type="ECO:0000256" key="5">
    <source>
        <dbReference type="ARBA" id="ARBA00022801"/>
    </source>
</evidence>
<dbReference type="InterPro" id="IPR000209">
    <property type="entry name" value="Peptidase_S8/S53_dom"/>
</dbReference>
<name>A0A9Q0EHL9_9TELE</name>
<dbReference type="PRINTS" id="PR00723">
    <property type="entry name" value="SUBTILISIN"/>
</dbReference>
<dbReference type="FunFam" id="3.40.50.200:FF:000021">
    <property type="entry name" value="Proprotein convertase subtilisin/kexin type 5a"/>
    <property type="match status" value="1"/>
</dbReference>
<evidence type="ECO:0000256" key="1">
    <source>
        <dbReference type="ARBA" id="ARBA00005325"/>
    </source>
</evidence>
<dbReference type="InterPro" id="IPR032778">
    <property type="entry name" value="GF_recep_IV"/>
</dbReference>
<dbReference type="Gene3D" id="2.10.220.10">
    <property type="entry name" value="Hormone Receptor, Insulin-like Growth Factor Receptor 1, Chain A, domain 2"/>
    <property type="match status" value="9"/>
</dbReference>
<dbReference type="OrthoDB" id="300641at2759"/>
<dbReference type="Gene3D" id="3.30.70.850">
    <property type="entry name" value="Peptidase S8, pro-domain"/>
    <property type="match status" value="1"/>
</dbReference>
<dbReference type="InterPro" id="IPR034182">
    <property type="entry name" value="Kexin/furin"/>
</dbReference>
<evidence type="ECO:0000256" key="12">
    <source>
        <dbReference type="SAM" id="SignalP"/>
    </source>
</evidence>
<keyword evidence="4 12" id="KW-0732">Signal</keyword>
<organism evidence="14 15">
    <name type="scientific">Muraenolepis orangiensis</name>
    <name type="common">Patagonian moray cod</name>
    <dbReference type="NCBI Taxonomy" id="630683"/>
    <lineage>
        <taxon>Eukaryota</taxon>
        <taxon>Metazoa</taxon>
        <taxon>Chordata</taxon>
        <taxon>Craniata</taxon>
        <taxon>Vertebrata</taxon>
        <taxon>Euteleostomi</taxon>
        <taxon>Actinopterygii</taxon>
        <taxon>Neopterygii</taxon>
        <taxon>Teleostei</taxon>
        <taxon>Neoteleostei</taxon>
        <taxon>Acanthomorphata</taxon>
        <taxon>Zeiogadaria</taxon>
        <taxon>Gadariae</taxon>
        <taxon>Gadiformes</taxon>
        <taxon>Muraenolepidoidei</taxon>
        <taxon>Muraenolepididae</taxon>
        <taxon>Muraenolepis</taxon>
    </lineage>
</organism>
<feature type="signal peptide" evidence="12">
    <location>
        <begin position="1"/>
        <end position="21"/>
    </location>
</feature>
<feature type="domain" description="EGF-like" evidence="13">
    <location>
        <begin position="648"/>
        <end position="677"/>
    </location>
</feature>
<dbReference type="Pfam" id="PF01483">
    <property type="entry name" value="P_proprotein"/>
    <property type="match status" value="1"/>
</dbReference>
<feature type="domain" description="EGF-like" evidence="13">
    <location>
        <begin position="805"/>
        <end position="836"/>
    </location>
</feature>
<feature type="domain" description="EGF-like" evidence="13">
    <location>
        <begin position="696"/>
        <end position="727"/>
    </location>
</feature>
<keyword evidence="7" id="KW-0865">Zymogen</keyword>
<dbReference type="PANTHER" id="PTHR42884">
    <property type="entry name" value="PROPROTEIN CONVERTASE SUBTILISIN/KEXIN-RELATED"/>
    <property type="match status" value="1"/>
</dbReference>
<dbReference type="InterPro" id="IPR009030">
    <property type="entry name" value="Growth_fac_rcpt_cys_sf"/>
</dbReference>
<dbReference type="Proteomes" id="UP001148018">
    <property type="component" value="Unassembled WGS sequence"/>
</dbReference>
<feature type="domain" description="EGF-like" evidence="13">
    <location>
        <begin position="1048"/>
        <end position="1079"/>
    </location>
</feature>
<comment type="caution">
    <text evidence="14">The sequence shown here is derived from an EMBL/GenBank/DDBJ whole genome shotgun (WGS) entry which is preliminary data.</text>
</comment>
<feature type="domain" description="EGF-like" evidence="13">
    <location>
        <begin position="755"/>
        <end position="786"/>
    </location>
</feature>
<dbReference type="SUPFAM" id="SSF54897">
    <property type="entry name" value="Protease propeptides/inhibitors"/>
    <property type="match status" value="1"/>
</dbReference>
<dbReference type="InterPro" id="IPR036852">
    <property type="entry name" value="Peptidase_S8/S53_dom_sf"/>
</dbReference>
<dbReference type="EMBL" id="JANIIK010000043">
    <property type="protein sequence ID" value="KAJ3605763.1"/>
    <property type="molecule type" value="Genomic_DNA"/>
</dbReference>
<dbReference type="CDD" id="cd00064">
    <property type="entry name" value="FU"/>
    <property type="match status" value="11"/>
</dbReference>
<protein>
    <recommendedName>
        <fullName evidence="13">EGF-like domain-containing protein</fullName>
    </recommendedName>
</protein>
<proteinExistence type="inferred from homology"/>
<dbReference type="GO" id="GO:0005802">
    <property type="term" value="C:trans-Golgi network"/>
    <property type="evidence" value="ECO:0007669"/>
    <property type="project" value="TreeGrafter"/>
</dbReference>
<evidence type="ECO:0000313" key="14">
    <source>
        <dbReference type="EMBL" id="KAJ3605763.1"/>
    </source>
</evidence>
<gene>
    <name evidence="14" type="ORF">NHX12_027807</name>
</gene>
<dbReference type="InterPro" id="IPR008979">
    <property type="entry name" value="Galactose-bd-like_sf"/>
</dbReference>
<evidence type="ECO:0000256" key="3">
    <source>
        <dbReference type="ARBA" id="ARBA00022685"/>
    </source>
</evidence>
<evidence type="ECO:0000256" key="11">
    <source>
        <dbReference type="PROSITE-ProRule" id="PRU01240"/>
    </source>
</evidence>
<dbReference type="Gene3D" id="3.40.50.200">
    <property type="entry name" value="Peptidase S8/S53 domain"/>
    <property type="match status" value="1"/>
</dbReference>
<dbReference type="InterPro" id="IPR032815">
    <property type="entry name" value="S8_pro-domain"/>
</dbReference>
<dbReference type="SUPFAM" id="SSF57184">
    <property type="entry name" value="Growth factor receptor domain"/>
    <property type="match status" value="5"/>
</dbReference>
<dbReference type="GO" id="GO:0004252">
    <property type="term" value="F:serine-type endopeptidase activity"/>
    <property type="evidence" value="ECO:0007669"/>
    <property type="project" value="UniProtKB-UniRule"/>
</dbReference>
<dbReference type="Gene3D" id="2.60.120.260">
    <property type="entry name" value="Galactose-binding domain-like"/>
    <property type="match status" value="1"/>
</dbReference>
<feature type="domain" description="EGF-like" evidence="13">
    <location>
        <begin position="905"/>
        <end position="934"/>
    </location>
</feature>
<evidence type="ECO:0000256" key="2">
    <source>
        <dbReference type="ARBA" id="ARBA00022670"/>
    </source>
</evidence>
<dbReference type="GO" id="GO:0016486">
    <property type="term" value="P:peptide hormone processing"/>
    <property type="evidence" value="ECO:0007669"/>
    <property type="project" value="TreeGrafter"/>
</dbReference>
<keyword evidence="15" id="KW-1185">Reference proteome</keyword>
<dbReference type="FunFam" id="3.30.70.850:FF:000001">
    <property type="entry name" value="Proprotein convertase subtilisin/kexin type 5"/>
    <property type="match status" value="1"/>
</dbReference>
<dbReference type="SUPFAM" id="SSF52743">
    <property type="entry name" value="Subtilisin-like"/>
    <property type="match status" value="1"/>
</dbReference>
<dbReference type="SMART" id="SM00261">
    <property type="entry name" value="FU"/>
    <property type="match status" value="15"/>
</dbReference>